<sequence length="394" mass="45330">MDSQLTREALELLSTLDQEQRTDLSVHLYSAHLLKQLLYRANKDEKKILRTETFVKTVLREGWTAWPTPDSIIDPNTTAIYEDQQDDDEVKTSTKHGQLDQESLNHGTAMLYGELNAFWQQKLKESSLTSRQIMTDDEEEQEQEAEEAEEEELGGRVHDTVLDVNAMDLPQDIFQNVMFKLDTFIGSLHLDAAEINTVTLSTVPGEPDIKWDSGKLGTMDAVTLKSKEKYDYKDIIVHACEVGEDMSQEYLQAIDLFQDLPKTLDKSQFVLPDSYLDRFSQLNLGTSDSEQSDVEAQNHAKKKKGSNIEQDNISYVQMKRIINDRTNDPVVRREARLLLRRDEFARDKKMFYTVLNHQKTSEELAKPTKRLKKNKKKDKVSLDIDSDYGLTDLD</sequence>
<dbReference type="Proteomes" id="UP000031516">
    <property type="component" value="Unassembled WGS sequence"/>
</dbReference>
<protein>
    <submittedName>
        <fullName evidence="3">WGS project CCBQ000000000 data, contig 00098</fullName>
    </submittedName>
</protein>
<name>A0A0A8L5J7_9SACH</name>
<feature type="compositionally biased region" description="Acidic residues" evidence="1">
    <location>
        <begin position="135"/>
        <end position="152"/>
    </location>
</feature>
<dbReference type="OrthoDB" id="4068335at2759"/>
<evidence type="ECO:0000313" key="3">
    <source>
        <dbReference type="EMBL" id="CDO93477.1"/>
    </source>
</evidence>
<dbReference type="Pfam" id="PF10680">
    <property type="entry name" value="RRN9"/>
    <property type="match status" value="1"/>
</dbReference>
<dbReference type="InterPro" id="IPR019622">
    <property type="entry name" value="Rrn9_dom"/>
</dbReference>
<evidence type="ECO:0000256" key="1">
    <source>
        <dbReference type="SAM" id="MobiDB-lite"/>
    </source>
</evidence>
<evidence type="ECO:0000259" key="2">
    <source>
        <dbReference type="Pfam" id="PF10680"/>
    </source>
</evidence>
<organism evidence="3 4">
    <name type="scientific">Kluyveromyces dobzhanskii CBS 2104</name>
    <dbReference type="NCBI Taxonomy" id="1427455"/>
    <lineage>
        <taxon>Eukaryota</taxon>
        <taxon>Fungi</taxon>
        <taxon>Dikarya</taxon>
        <taxon>Ascomycota</taxon>
        <taxon>Saccharomycotina</taxon>
        <taxon>Saccharomycetes</taxon>
        <taxon>Saccharomycetales</taxon>
        <taxon>Saccharomycetaceae</taxon>
        <taxon>Kluyveromyces</taxon>
    </lineage>
</organism>
<feature type="domain" description="Rrn9" evidence="2">
    <location>
        <begin position="16"/>
        <end position="81"/>
    </location>
</feature>
<dbReference type="AlphaFoldDB" id="A0A0A8L5J7"/>
<evidence type="ECO:0000313" key="4">
    <source>
        <dbReference type="Proteomes" id="UP000031516"/>
    </source>
</evidence>
<accession>A0A0A8L5J7</accession>
<keyword evidence="4" id="KW-1185">Reference proteome</keyword>
<reference evidence="3 4" key="1">
    <citation type="submission" date="2014-03" db="EMBL/GenBank/DDBJ databases">
        <title>The genome of Kluyveromyces dobzhanskii.</title>
        <authorList>
            <person name="Nystedt B."/>
            <person name="Astrom S."/>
        </authorList>
    </citation>
    <scope>NUCLEOTIDE SEQUENCE [LARGE SCALE GENOMIC DNA]</scope>
    <source>
        <strain evidence="3 4">CBS 2104</strain>
    </source>
</reference>
<gene>
    <name evidence="3" type="ORF">KLDO_g1774</name>
</gene>
<feature type="region of interest" description="Disordered" evidence="1">
    <location>
        <begin position="129"/>
        <end position="153"/>
    </location>
</feature>
<dbReference type="EMBL" id="CCBQ010000025">
    <property type="protein sequence ID" value="CDO93477.1"/>
    <property type="molecule type" value="Genomic_DNA"/>
</dbReference>
<comment type="caution">
    <text evidence="3">The sequence shown here is derived from an EMBL/GenBank/DDBJ whole genome shotgun (WGS) entry which is preliminary data.</text>
</comment>
<proteinExistence type="predicted"/>